<feature type="repeat" description="TPR" evidence="3">
    <location>
        <begin position="858"/>
        <end position="891"/>
    </location>
</feature>
<dbReference type="PROSITE" id="PS50005">
    <property type="entry name" value="TPR"/>
    <property type="match status" value="4"/>
</dbReference>
<dbReference type="EMBL" id="CP163432">
    <property type="protein sequence ID" value="XDQ16304.1"/>
    <property type="molecule type" value="Genomic_DNA"/>
</dbReference>
<dbReference type="GO" id="GO:0046813">
    <property type="term" value="P:receptor-mediated virion attachment to host cell"/>
    <property type="evidence" value="ECO:0007669"/>
    <property type="project" value="TreeGrafter"/>
</dbReference>
<evidence type="ECO:0000256" key="1">
    <source>
        <dbReference type="ARBA" id="ARBA00022737"/>
    </source>
</evidence>
<evidence type="ECO:0000256" key="3">
    <source>
        <dbReference type="PROSITE-ProRule" id="PRU00339"/>
    </source>
</evidence>
<dbReference type="Pfam" id="PF13432">
    <property type="entry name" value="TPR_16"/>
    <property type="match status" value="2"/>
</dbReference>
<feature type="compositionally biased region" description="Low complexity" evidence="4">
    <location>
        <begin position="594"/>
        <end position="603"/>
    </location>
</feature>
<dbReference type="SUPFAM" id="SSF48452">
    <property type="entry name" value="TPR-like"/>
    <property type="match status" value="1"/>
</dbReference>
<keyword evidence="1" id="KW-0677">Repeat</keyword>
<feature type="repeat" description="TPR" evidence="3">
    <location>
        <begin position="994"/>
        <end position="1027"/>
    </location>
</feature>
<dbReference type="InterPro" id="IPR019734">
    <property type="entry name" value="TPR_rpt"/>
</dbReference>
<evidence type="ECO:0000256" key="2">
    <source>
        <dbReference type="ARBA" id="ARBA00022803"/>
    </source>
</evidence>
<feature type="compositionally biased region" description="Polar residues" evidence="4">
    <location>
        <begin position="730"/>
        <end position="743"/>
    </location>
</feature>
<feature type="region of interest" description="Disordered" evidence="4">
    <location>
        <begin position="594"/>
        <end position="808"/>
    </location>
</feature>
<feature type="compositionally biased region" description="Low complexity" evidence="4">
    <location>
        <begin position="662"/>
        <end position="677"/>
    </location>
</feature>
<dbReference type="Gene3D" id="1.25.40.10">
    <property type="entry name" value="Tetratricopeptide repeat domain"/>
    <property type="match status" value="3"/>
</dbReference>
<dbReference type="RefSeq" id="WP_369276221.1">
    <property type="nucleotide sequence ID" value="NZ_CP163432.1"/>
</dbReference>
<dbReference type="SMART" id="SM00028">
    <property type="entry name" value="TPR"/>
    <property type="match status" value="6"/>
</dbReference>
<dbReference type="PANTHER" id="PTHR44858:SF1">
    <property type="entry name" value="UDP-N-ACETYLGLUCOSAMINE--PEPTIDE N-ACETYLGLUCOSAMINYLTRANSFERASE SPINDLY-RELATED"/>
    <property type="match status" value="1"/>
</dbReference>
<dbReference type="InterPro" id="IPR050498">
    <property type="entry name" value="Ycf3"/>
</dbReference>
<evidence type="ECO:0000256" key="4">
    <source>
        <dbReference type="SAM" id="MobiDB-lite"/>
    </source>
</evidence>
<reference evidence="5" key="1">
    <citation type="submission" date="2024-07" db="EMBL/GenBank/DDBJ databases">
        <authorList>
            <person name="Yu S.T."/>
        </authorList>
    </citation>
    <scope>NUCLEOTIDE SEQUENCE</scope>
    <source>
        <strain evidence="5">R11</strain>
    </source>
</reference>
<organism evidence="5">
    <name type="scientific">Streptomyces sp. R11</name>
    <dbReference type="NCBI Taxonomy" id="3238625"/>
    <lineage>
        <taxon>Bacteria</taxon>
        <taxon>Bacillati</taxon>
        <taxon>Actinomycetota</taxon>
        <taxon>Actinomycetes</taxon>
        <taxon>Kitasatosporales</taxon>
        <taxon>Streptomycetaceae</taxon>
        <taxon>Streptomyces</taxon>
    </lineage>
</organism>
<protein>
    <submittedName>
        <fullName evidence="5">Tetratricopeptide repeat protein</fullName>
    </submittedName>
</protein>
<feature type="compositionally biased region" description="Low complexity" evidence="4">
    <location>
        <begin position="641"/>
        <end position="653"/>
    </location>
</feature>
<keyword evidence="2 3" id="KW-0802">TPR repeat</keyword>
<sequence length="1066" mass="112841">MQELIGRRSRAGFVGRGAERAAFRANLDIPPEDERHRFLFHVHGNAGVGKSFLLRELEQVARERGALTAFVDDNAGSVPESLEAMSRQFAAQGRRLKDLDRLLAAHRERRHEAELAAITAPPSEPPAPSAGSMAVARAGLVGLGMVPGVGAFAGAVDAAQLAQGADRLRSGLGARFRTHEDARLVLAPESVLTPVLLEELAQAASAVPWIVLFFDTYERTGRFLDAWLHAVMTSDLYGPLPATVVVVTAGQLPFDATRWGGFGDFMTDVPLLPFTEAETRDLLAGRGVVAEPVVGEVLRLTGGLPVLVSTLAESRPTDPADVRDPSATAVEWFLKRAEDAVQRSVALACALPRRLDADVFRAVVGASDSDAELDGLYAWLRGLPFVSERGGLVRYHDVVRAPMLRLQRQEAPRTWAARQQALAAVFREWRAEAEAGRDAEELWADEAWRELRLAELYHLLCAGERAALTSVLGDVVDACEQGESVAERWAWVLVEAGSDAETRAVSQWGRRLATALGSGGTPAALELVLRATGFERTPVPAGAGAAGTGYGMAAAAATGLGAGAAGRSGVGGYGWRGAGAVGRRRARASGLGAAASSLGAAGSVTGGAARGSLARRRSATADDTATTRPGSSAGAQSRGTQQPASQGQGAQPSRVEPSGQRSEGPQGQGAQPSGAESPGQRSEGPQAESQGQGAQPSGAESPGQRSEGPQAESQGQGAQPWQIEPPGQRTEGSQIEQQGQGVQPWQAEPPGQRAQPWQIEPPGQGAQSSQIEPPGQRTDRPSQAEPQDQRAQALPHSTTSPGTPWQAASADAGWRVALDPVVAARAYRARAIAQDLAGDRRAAVALLNRALELVPDDPRSLALRGEYHRVLGRHDEAISDLDRALELNPADAFALASRGATRLSREDLDEALADLDGAVRLKPDYSWALTRRARVHRAMGDPVRQLADLDRAVAVDPDWAWVRCERGDALRAAGRDEDALADYDHALAREPDYNSARASRGASLANLGRHEEALADLDRVLAANPSYAWAADQRAAVLRHLAAEPATPARSAGTDEARARHRDGQA</sequence>
<dbReference type="PANTHER" id="PTHR44858">
    <property type="entry name" value="TETRATRICOPEPTIDE REPEAT PROTEIN 6"/>
    <property type="match status" value="1"/>
</dbReference>
<feature type="compositionally biased region" description="Polar residues" evidence="4">
    <location>
        <begin position="784"/>
        <end position="803"/>
    </location>
</feature>
<gene>
    <name evidence="5" type="ORF">AB5J55_18185</name>
</gene>
<feature type="region of interest" description="Disordered" evidence="4">
    <location>
        <begin position="1043"/>
        <end position="1066"/>
    </location>
</feature>
<dbReference type="AlphaFoldDB" id="A0AB39NDF7"/>
<name>A0AB39NDF7_9ACTN</name>
<proteinExistence type="predicted"/>
<feature type="repeat" description="TPR" evidence="3">
    <location>
        <begin position="824"/>
        <end position="857"/>
    </location>
</feature>
<accession>A0AB39NDF7</accession>
<feature type="compositionally biased region" description="Polar residues" evidence="4">
    <location>
        <begin position="629"/>
        <end position="640"/>
    </location>
</feature>
<evidence type="ECO:0000313" key="5">
    <source>
        <dbReference type="EMBL" id="XDQ16304.1"/>
    </source>
</evidence>
<feature type="repeat" description="TPR" evidence="3">
    <location>
        <begin position="892"/>
        <end position="925"/>
    </location>
</feature>
<dbReference type="GO" id="GO:0009279">
    <property type="term" value="C:cell outer membrane"/>
    <property type="evidence" value="ECO:0007669"/>
    <property type="project" value="TreeGrafter"/>
</dbReference>
<feature type="compositionally biased region" description="Basic and acidic residues" evidence="4">
    <location>
        <begin position="1053"/>
        <end position="1066"/>
    </location>
</feature>
<dbReference type="InterPro" id="IPR011990">
    <property type="entry name" value="TPR-like_helical_dom_sf"/>
</dbReference>